<dbReference type="NCBIfam" id="TIGR03244">
    <property type="entry name" value="arg_catab_AstA"/>
    <property type="match status" value="1"/>
</dbReference>
<dbReference type="Gene3D" id="2.40.40.20">
    <property type="match status" value="1"/>
</dbReference>
<evidence type="ECO:0000256" key="1">
    <source>
        <dbReference type="ARBA" id="ARBA00022503"/>
    </source>
</evidence>
<dbReference type="EC" id="2.3.1.109" evidence="4"/>
<dbReference type="Proteomes" id="UP000321764">
    <property type="component" value="Unassembled WGS sequence"/>
</dbReference>
<dbReference type="GO" id="GO:0006527">
    <property type="term" value="P:L-arginine catabolic process"/>
    <property type="evidence" value="ECO:0007669"/>
    <property type="project" value="UniProtKB-UniRule"/>
</dbReference>
<dbReference type="InterPro" id="IPR017650">
    <property type="entry name" value="Arginine_N-succinylTrfase"/>
</dbReference>
<keyword evidence="3 5" id="KW-0012">Acyltransferase</keyword>
<dbReference type="NCBIfam" id="TIGR03243">
    <property type="entry name" value="arg_catab_AOST"/>
    <property type="match status" value="1"/>
</dbReference>
<gene>
    <name evidence="5" type="primary">astA</name>
    <name evidence="5" type="ORF">FME95_12700</name>
</gene>
<evidence type="ECO:0000256" key="3">
    <source>
        <dbReference type="ARBA" id="ARBA00023315"/>
    </source>
</evidence>
<comment type="caution">
    <text evidence="5">The sequence shown here is derived from an EMBL/GenBank/DDBJ whole genome shotgun (WGS) entry which is preliminary data.</text>
</comment>
<dbReference type="InterPro" id="IPR007041">
    <property type="entry name" value="Arg_succinylTrfase_AstA/AruG"/>
</dbReference>
<dbReference type="InterPro" id="IPR016181">
    <property type="entry name" value="Acyl_CoA_acyltransferase"/>
</dbReference>
<dbReference type="SUPFAM" id="SSF55729">
    <property type="entry name" value="Acyl-CoA N-acyltransferases (Nat)"/>
    <property type="match status" value="1"/>
</dbReference>
<accession>A0A5C8YZT2</accession>
<evidence type="ECO:0000313" key="5">
    <source>
        <dbReference type="EMBL" id="TXR51382.1"/>
    </source>
</evidence>
<protein>
    <recommendedName>
        <fullName evidence="4">Arginine N-succinyltransferase</fullName>
        <ecNumber evidence="4">2.3.1.109</ecNumber>
    </recommendedName>
</protein>
<evidence type="ECO:0000313" key="6">
    <source>
        <dbReference type="Proteomes" id="UP000321764"/>
    </source>
</evidence>
<keyword evidence="6" id="KW-1185">Reference proteome</keyword>
<organism evidence="5 6">
    <name type="scientific">Reinekea thalattae</name>
    <dbReference type="NCBI Taxonomy" id="2593301"/>
    <lineage>
        <taxon>Bacteria</taxon>
        <taxon>Pseudomonadati</taxon>
        <taxon>Pseudomonadota</taxon>
        <taxon>Gammaproteobacteria</taxon>
        <taxon>Oceanospirillales</taxon>
        <taxon>Saccharospirillaceae</taxon>
        <taxon>Reinekea</taxon>
    </lineage>
</organism>
<name>A0A5C8YZT2_9GAMM</name>
<proteinExistence type="predicted"/>
<dbReference type="OrthoDB" id="21121at2"/>
<dbReference type="Pfam" id="PF04958">
    <property type="entry name" value="AstA"/>
    <property type="match status" value="1"/>
</dbReference>
<evidence type="ECO:0000256" key="2">
    <source>
        <dbReference type="ARBA" id="ARBA00022679"/>
    </source>
</evidence>
<dbReference type="EMBL" id="VKAD01000003">
    <property type="protein sequence ID" value="TXR51382.1"/>
    <property type="molecule type" value="Genomic_DNA"/>
</dbReference>
<reference evidence="5 6" key="1">
    <citation type="submission" date="2019-07" db="EMBL/GenBank/DDBJ databases">
        <title>Reinekea sp. strain SSH23 genome sequencing and assembly.</title>
        <authorList>
            <person name="Kim I."/>
        </authorList>
    </citation>
    <scope>NUCLEOTIDE SEQUENCE [LARGE SCALE GENOMIC DNA]</scope>
    <source>
        <strain evidence="5 6">SSH23</strain>
    </source>
</reference>
<dbReference type="PANTHER" id="PTHR30420:SF1">
    <property type="entry name" value="ARGININE N-SUCCINYLTRANSFERASE"/>
    <property type="match status" value="1"/>
</dbReference>
<sequence>MYIRPIQQQDLDDLYELAKLSGIGVTSLPDDKAKMQAKLESALSSFNETVAEQQRTYLFALVDPAKEKVAGICALEASIGHNDIWYNYHVGKTVHASHEIGVHKITQTLHLSNDLTSSSEIATLFLTPDYRNNQNGQLLSRSRYLFLAEFSELFSEQIIAEMRGYSDENGRSPFWDSLGKHFFHMEFSDADHLTGLGNKVFIAELMPKFPIYVPMLSDAAQQTIGKVHPQTEPALAMLKSEGFEYNNYVDIFDAGPSVAAKVKNIRAVRESQITAVVIDEQAPEPDLNNKQALLMVSNRQFKDYRVLLASQSALVDGTLMLSPQQATLLQLTESDSARVVSLRPNPSLTPTGA</sequence>
<dbReference type="GO" id="GO:0008791">
    <property type="term" value="F:arginine N-succinyltransferase activity"/>
    <property type="evidence" value="ECO:0007669"/>
    <property type="project" value="UniProtKB-UniRule"/>
</dbReference>
<evidence type="ECO:0000256" key="4">
    <source>
        <dbReference type="NCBIfam" id="TIGR03244"/>
    </source>
</evidence>
<keyword evidence="1" id="KW-0056">Arginine metabolism</keyword>
<keyword evidence="2 5" id="KW-0808">Transferase</keyword>
<dbReference type="RefSeq" id="WP_147714877.1">
    <property type="nucleotide sequence ID" value="NZ_VKAD01000003.1"/>
</dbReference>
<dbReference type="AlphaFoldDB" id="A0A5C8YZT2"/>
<dbReference type="PANTHER" id="PTHR30420">
    <property type="entry name" value="N-SUCCINYLARGININE DIHYDROLASE"/>
    <property type="match status" value="1"/>
</dbReference>